<organism evidence="2">
    <name type="scientific">freshwater metagenome</name>
    <dbReference type="NCBI Taxonomy" id="449393"/>
    <lineage>
        <taxon>unclassified sequences</taxon>
        <taxon>metagenomes</taxon>
        <taxon>ecological metagenomes</taxon>
    </lineage>
</organism>
<reference evidence="2" key="1">
    <citation type="submission" date="2020-05" db="EMBL/GenBank/DDBJ databases">
        <authorList>
            <person name="Chiriac C."/>
            <person name="Salcher M."/>
            <person name="Ghai R."/>
            <person name="Kavagutti S V."/>
        </authorList>
    </citation>
    <scope>NUCLEOTIDE SEQUENCE</scope>
</reference>
<feature type="compositionally biased region" description="Basic and acidic residues" evidence="1">
    <location>
        <begin position="216"/>
        <end position="246"/>
    </location>
</feature>
<dbReference type="AlphaFoldDB" id="A0A6J6SJB8"/>
<feature type="region of interest" description="Disordered" evidence="1">
    <location>
        <begin position="193"/>
        <end position="301"/>
    </location>
</feature>
<evidence type="ECO:0000256" key="1">
    <source>
        <dbReference type="SAM" id="MobiDB-lite"/>
    </source>
</evidence>
<feature type="region of interest" description="Disordered" evidence="1">
    <location>
        <begin position="105"/>
        <end position="160"/>
    </location>
</feature>
<accession>A0A6J6SJB8</accession>
<feature type="compositionally biased region" description="Basic and acidic residues" evidence="1">
    <location>
        <begin position="134"/>
        <end position="158"/>
    </location>
</feature>
<gene>
    <name evidence="2" type="ORF">UFOPK2579_02821</name>
</gene>
<evidence type="ECO:0000313" key="2">
    <source>
        <dbReference type="EMBL" id="CAB4734984.1"/>
    </source>
</evidence>
<feature type="compositionally biased region" description="Basic and acidic residues" evidence="1">
    <location>
        <begin position="1"/>
        <end position="25"/>
    </location>
</feature>
<feature type="region of interest" description="Disordered" evidence="1">
    <location>
        <begin position="1"/>
        <end position="62"/>
    </location>
</feature>
<name>A0A6J6SJB8_9ZZZZ</name>
<protein>
    <submittedName>
        <fullName evidence="2">Unannotated protein</fullName>
    </submittedName>
</protein>
<proteinExistence type="predicted"/>
<sequence>MEEQRGSRDRADAHGVVAHQHEAGHQDQQQADQLGAVAARGEAGQQGEDVDGDLRRAPRGLGDPLLVRAREAECSQGAAAVHPGQQVLGSLAVGLALAAIARAGPREIPPQTQHVERHRAQTGEAQAPVDDEESRCGERDRDHRVDHQRHHLGDRLGDEAYVVAHPREQVAGAGRLEAGRVQTHGAVERLLAQLGERGLRSPGQQADRQRRRGRHHDGGCQDPQRRHDHIAGRAPAVDRVDDPPEHPRRHQSGGAVDGERRCGREHRRATAAQHGPGESQRVAGRGDRQQLRRGHRSTASR</sequence>
<feature type="compositionally biased region" description="Basic residues" evidence="1">
    <location>
        <begin position="291"/>
        <end position="301"/>
    </location>
</feature>
<dbReference type="EMBL" id="CAEZXR010000466">
    <property type="protein sequence ID" value="CAB4734984.1"/>
    <property type="molecule type" value="Genomic_DNA"/>
</dbReference>